<dbReference type="EMBL" id="CP127295">
    <property type="protein sequence ID" value="WIY02360.1"/>
    <property type="molecule type" value="Genomic_DNA"/>
</dbReference>
<dbReference type="PANTHER" id="PTHR10668:SF103">
    <property type="entry name" value="PYRIDINE NUCLEOTIDE-DISULFIDE OXIDOREDUCTASE DOMAIN-CONTAINING PROTEIN 2"/>
    <property type="match status" value="1"/>
</dbReference>
<accession>A0A9Y2JPL8</accession>
<dbReference type="Pfam" id="PF13450">
    <property type="entry name" value="NAD_binding_8"/>
    <property type="match status" value="1"/>
</dbReference>
<evidence type="ECO:0000313" key="2">
    <source>
        <dbReference type="Proteomes" id="UP001239397"/>
    </source>
</evidence>
<dbReference type="InterPro" id="IPR036188">
    <property type="entry name" value="FAD/NAD-bd_sf"/>
</dbReference>
<dbReference type="KEGG" id="amog:QRX60_00345"/>
<dbReference type="SUPFAM" id="SSF51905">
    <property type="entry name" value="FAD/NAD(P)-binding domain"/>
    <property type="match status" value="1"/>
</dbReference>
<dbReference type="GO" id="GO:0005829">
    <property type="term" value="C:cytosol"/>
    <property type="evidence" value="ECO:0007669"/>
    <property type="project" value="TreeGrafter"/>
</dbReference>
<proteinExistence type="predicted"/>
<gene>
    <name evidence="1" type="ORF">QRX60_00345</name>
</gene>
<dbReference type="AlphaFoldDB" id="A0A9Y2JPL8"/>
<name>A0A9Y2JPL8_9PSEU</name>
<sequence>MDSYDVVVVGGGHNGLVAAAYLARAGRSVLVLERRGETGGAAVSFRAFDGVDVRLSRYSYLVSLLPKKIVADLGLDVRLKRRRMSSYTPTGDSGLLVDTGDDGRTAASFRAVTGSTSDFAAWRRFYELTGGVAERVFGTLTEPLLSEVDFRDRVGDAETWSLLFERPIGETLTSWFGDDTVRGVVLTDALIGTFAGADYGDLRQNRCLLYHVIGNGTGDWDVPVGGMGAVTGSLAAVAAGAGARLVTGAEVLSIDPDGEVRYRRDDAEHVVRGGHVLANVAPSALARLLGEEPPERPEGAQLKVNMVLSRLPKLRDPHVDPAEAFGGTFHVNETFTQLETAYREAAAGKIPTLPPCEIYCHSLTDPSILGPAERAAGAQTLTLFGLHMPARLFEGRNDEAREAALRATLASLNSVLAEPIEDCLLTGPGGKPCVEAKTPLDLEAELGLPAGHIFHRDLAWPFASDPAQAGRWGVETTHERVLLCGAGAVRGGGVSGIPGHNAAMAVLGVRAD</sequence>
<dbReference type="Gene3D" id="3.50.50.60">
    <property type="entry name" value="FAD/NAD(P)-binding domain"/>
    <property type="match status" value="2"/>
</dbReference>
<organism evidence="1 2">
    <name type="scientific">Amycolatopsis mongoliensis</name>
    <dbReference type="NCBI Taxonomy" id="715475"/>
    <lineage>
        <taxon>Bacteria</taxon>
        <taxon>Bacillati</taxon>
        <taxon>Actinomycetota</taxon>
        <taxon>Actinomycetes</taxon>
        <taxon>Pseudonocardiales</taxon>
        <taxon>Pseudonocardiaceae</taxon>
        <taxon>Amycolatopsis</taxon>
    </lineage>
</organism>
<evidence type="ECO:0000313" key="1">
    <source>
        <dbReference type="EMBL" id="WIY02360.1"/>
    </source>
</evidence>
<dbReference type="Proteomes" id="UP001239397">
    <property type="component" value="Chromosome"/>
</dbReference>
<dbReference type="PANTHER" id="PTHR10668">
    <property type="entry name" value="PHYTOENE DEHYDROGENASE"/>
    <property type="match status" value="1"/>
</dbReference>
<reference evidence="1 2" key="1">
    <citation type="submission" date="2023-06" db="EMBL/GenBank/DDBJ databases">
        <authorList>
            <person name="Oyuntsetseg B."/>
            <person name="Kim S.B."/>
        </authorList>
    </citation>
    <scope>NUCLEOTIDE SEQUENCE [LARGE SCALE GENOMIC DNA]</scope>
    <source>
        <strain evidence="1 2">4-36</strain>
    </source>
</reference>
<protein>
    <submittedName>
        <fullName evidence="1">NAD(P)/FAD-dependent oxidoreductase</fullName>
    </submittedName>
</protein>
<keyword evidence="2" id="KW-1185">Reference proteome</keyword>
<dbReference type="RefSeq" id="WP_285998786.1">
    <property type="nucleotide sequence ID" value="NZ_CP127295.1"/>
</dbReference>